<keyword evidence="4" id="KW-0411">Iron-sulfur</keyword>
<evidence type="ECO:0000313" key="6">
    <source>
        <dbReference type="EMBL" id="RJP75664.1"/>
    </source>
</evidence>
<dbReference type="InterPro" id="IPR051069">
    <property type="entry name" value="ACDS_complex_subunit"/>
</dbReference>
<dbReference type="GO" id="GO:0051539">
    <property type="term" value="F:4 iron, 4 sulfur cluster binding"/>
    <property type="evidence" value="ECO:0007669"/>
    <property type="project" value="UniProtKB-KW"/>
</dbReference>
<comment type="caution">
    <text evidence="6">The sequence shown here is derived from an EMBL/GenBank/DDBJ whole genome shotgun (WGS) entry which is preliminary data.</text>
</comment>
<keyword evidence="1" id="KW-0004">4Fe-4S</keyword>
<feature type="domain" description="4Fe-4S" evidence="5">
    <location>
        <begin position="102"/>
        <end position="169"/>
    </location>
</feature>
<evidence type="ECO:0000256" key="3">
    <source>
        <dbReference type="ARBA" id="ARBA00023004"/>
    </source>
</evidence>
<gene>
    <name evidence="6" type="ORF">C4532_00100</name>
</gene>
<dbReference type="PANTHER" id="PTHR36214">
    <property type="match status" value="1"/>
</dbReference>
<dbReference type="Proteomes" id="UP000285961">
    <property type="component" value="Unassembled WGS sequence"/>
</dbReference>
<dbReference type="PROSITE" id="PS51656">
    <property type="entry name" value="4FE4S"/>
    <property type="match status" value="1"/>
</dbReference>
<sequence length="175" mass="19567">MLLKNYRLAVAPPECLPSEVRVAASIEFDDDLTDLLPYLNAELGPGIYEKDPPFLRFRRDGRLFAMYPKQIGIAGLRDEDEAKEVFEWLRETINSVAERKAEIKPSYRSISDVKPLDIFKLLPRTNCGKCGLATCMAFAAALANGETVLEKCVELQDAQMSQNSAQLLKLLGKVD</sequence>
<dbReference type="AlphaFoldDB" id="A0A419F9U7"/>
<proteinExistence type="predicted"/>
<evidence type="ECO:0000256" key="4">
    <source>
        <dbReference type="ARBA" id="ARBA00023014"/>
    </source>
</evidence>
<name>A0A419F9U7_9BACT</name>
<dbReference type="GO" id="GO:0046872">
    <property type="term" value="F:metal ion binding"/>
    <property type="evidence" value="ECO:0007669"/>
    <property type="project" value="UniProtKB-KW"/>
</dbReference>
<organism evidence="6 7">
    <name type="scientific">Candidatus Abyssobacteria bacterium SURF_17</name>
    <dbReference type="NCBI Taxonomy" id="2093361"/>
    <lineage>
        <taxon>Bacteria</taxon>
        <taxon>Pseudomonadati</taxon>
        <taxon>Candidatus Hydrogenedentota</taxon>
        <taxon>Candidatus Abyssobacteria</taxon>
    </lineage>
</organism>
<keyword evidence="2" id="KW-0479">Metal-binding</keyword>
<evidence type="ECO:0000256" key="1">
    <source>
        <dbReference type="ARBA" id="ARBA00022485"/>
    </source>
</evidence>
<dbReference type="Gene3D" id="1.10.15.40">
    <property type="entry name" value="Electron transport complex subunit B, putative Fe-S cluster"/>
    <property type="match status" value="1"/>
</dbReference>
<evidence type="ECO:0000256" key="2">
    <source>
        <dbReference type="ARBA" id="ARBA00022723"/>
    </source>
</evidence>
<protein>
    <submittedName>
        <fullName evidence="6">Fe-S cluster protein</fullName>
    </submittedName>
</protein>
<evidence type="ECO:0000313" key="7">
    <source>
        <dbReference type="Proteomes" id="UP000285961"/>
    </source>
</evidence>
<reference evidence="6 7" key="1">
    <citation type="journal article" date="2017" name="ISME J.">
        <title>Energy and carbon metabolisms in a deep terrestrial subsurface fluid microbial community.</title>
        <authorList>
            <person name="Momper L."/>
            <person name="Jungbluth S.P."/>
            <person name="Lee M.D."/>
            <person name="Amend J.P."/>
        </authorList>
    </citation>
    <scope>NUCLEOTIDE SEQUENCE [LARGE SCALE GENOMIC DNA]</scope>
    <source>
        <strain evidence="6">SURF_17</strain>
    </source>
</reference>
<dbReference type="PANTHER" id="PTHR36214:SF3">
    <property type="entry name" value="ACETYL-COA DECARBONYLASE_SYNTHASE COMPLEX SUBUNIT GAMMA"/>
    <property type="match status" value="1"/>
</dbReference>
<dbReference type="Pfam" id="PF04060">
    <property type="entry name" value="FeS"/>
    <property type="match status" value="1"/>
</dbReference>
<accession>A0A419F9U7</accession>
<evidence type="ECO:0000259" key="5">
    <source>
        <dbReference type="PROSITE" id="PS51656"/>
    </source>
</evidence>
<dbReference type="InterPro" id="IPR007202">
    <property type="entry name" value="4Fe-4S_dom"/>
</dbReference>
<keyword evidence="3" id="KW-0408">Iron</keyword>
<dbReference type="EMBL" id="QZKI01000001">
    <property type="protein sequence ID" value="RJP75664.1"/>
    <property type="molecule type" value="Genomic_DNA"/>
</dbReference>